<dbReference type="eggNOG" id="COG2226">
    <property type="taxonomic scope" value="Bacteria"/>
</dbReference>
<keyword evidence="1 3" id="KW-0808">Transferase</keyword>
<dbReference type="RefSeq" id="WP_012917261.1">
    <property type="nucleotide sequence ID" value="NC_013722.1"/>
</dbReference>
<dbReference type="Proteomes" id="UP000001890">
    <property type="component" value="Chromosome"/>
</dbReference>
<dbReference type="STRING" id="380358.XALC_2791"/>
<dbReference type="EMBL" id="FP565176">
    <property type="protein sequence ID" value="CBA17268.1"/>
    <property type="molecule type" value="Genomic_DNA"/>
</dbReference>
<sequence>MHATSEEAYNRIAQYYDWLRDVLWNSANTPQCVRTLAALVKTGTALELGVGTGRIALPLAASGATVCGIDNSQAMLDKLRVKSGAERLRLVCGNFVDVPVAGAFDLIYSVFSFGYLLEQSEQVCCLAAVRERLSDSGVFVIQTAVPQAEMLQAGGKVSSVLEVPPLDDEGDTPVVLLCSSADPLRQLVQQRIVVMTESGTHIFKDRYRYAWPSELDLMARLAGLELKERWSDWTQQPIGARARSLISIYRRAGSA</sequence>
<protein>
    <submittedName>
        <fullName evidence="3">Putative methyltransferase protein</fullName>
    </submittedName>
</protein>
<evidence type="ECO:0000259" key="2">
    <source>
        <dbReference type="Pfam" id="PF13649"/>
    </source>
</evidence>
<dbReference type="PANTHER" id="PTHR43861">
    <property type="entry name" value="TRANS-ACONITATE 2-METHYLTRANSFERASE-RELATED"/>
    <property type="match status" value="1"/>
</dbReference>
<dbReference type="GeneID" id="57878101"/>
<dbReference type="Pfam" id="PF13649">
    <property type="entry name" value="Methyltransf_25"/>
    <property type="match status" value="1"/>
</dbReference>
<dbReference type="GO" id="GO:0008168">
    <property type="term" value="F:methyltransferase activity"/>
    <property type="evidence" value="ECO:0007669"/>
    <property type="project" value="UniProtKB-KW"/>
</dbReference>
<dbReference type="SUPFAM" id="SSF53335">
    <property type="entry name" value="S-adenosyl-L-methionine-dependent methyltransferases"/>
    <property type="match status" value="1"/>
</dbReference>
<dbReference type="InterPro" id="IPR029063">
    <property type="entry name" value="SAM-dependent_MTases_sf"/>
</dbReference>
<dbReference type="OrthoDB" id="9804312at2"/>
<dbReference type="InterPro" id="IPR041698">
    <property type="entry name" value="Methyltransf_25"/>
</dbReference>
<keyword evidence="4" id="KW-1185">Reference proteome</keyword>
<reference evidence="3 4" key="1">
    <citation type="journal article" date="2009" name="BMC Genomics">
        <title>The complete genome sequence of Xanthomonas albilineans provides new insights into the reductive genome evolution of the xylem-limited Xanthomonadaceae.</title>
        <authorList>
            <person name="Pieretti I."/>
            <person name="Royer M."/>
            <person name="Barbe V."/>
            <person name="Carrere S."/>
            <person name="Koebnik R."/>
            <person name="Cociancich S."/>
            <person name="Couloux A."/>
            <person name="Darrasse A."/>
            <person name="Gouzy J."/>
            <person name="Jacques M.A."/>
            <person name="Lauber E."/>
            <person name="Manceau C."/>
            <person name="Mangenot S."/>
            <person name="Poussier S."/>
            <person name="Segurens B."/>
            <person name="Szurek B."/>
            <person name="Verdier V."/>
            <person name="Arlat M."/>
            <person name="Rott P."/>
        </authorList>
    </citation>
    <scope>NUCLEOTIDE SEQUENCE [LARGE SCALE GENOMIC DNA]</scope>
    <source>
        <strain evidence="4">GPE PC73 / CFBP 7063</strain>
    </source>
</reference>
<dbReference type="Gene3D" id="3.40.50.150">
    <property type="entry name" value="Vaccinia Virus protein VP39"/>
    <property type="match status" value="1"/>
</dbReference>
<organism evidence="3 4">
    <name type="scientific">Xanthomonas albilineans (strain GPE PC73 / CFBP 7063)</name>
    <dbReference type="NCBI Taxonomy" id="380358"/>
    <lineage>
        <taxon>Bacteria</taxon>
        <taxon>Pseudomonadati</taxon>
        <taxon>Pseudomonadota</taxon>
        <taxon>Gammaproteobacteria</taxon>
        <taxon>Lysobacterales</taxon>
        <taxon>Lysobacteraceae</taxon>
        <taxon>Xanthomonas</taxon>
    </lineage>
</organism>
<feature type="domain" description="Methyltransferase" evidence="2">
    <location>
        <begin position="46"/>
        <end position="137"/>
    </location>
</feature>
<name>D2UFV7_XANAP</name>
<dbReference type="KEGG" id="xal:XALC_2791"/>
<dbReference type="GO" id="GO:0032259">
    <property type="term" value="P:methylation"/>
    <property type="evidence" value="ECO:0007669"/>
    <property type="project" value="UniProtKB-KW"/>
</dbReference>
<dbReference type="CDD" id="cd02440">
    <property type="entry name" value="AdoMet_MTases"/>
    <property type="match status" value="1"/>
</dbReference>
<dbReference type="AlphaFoldDB" id="D2UFV7"/>
<evidence type="ECO:0000256" key="1">
    <source>
        <dbReference type="ARBA" id="ARBA00022679"/>
    </source>
</evidence>
<gene>
    <name evidence="3" type="ordered locus">XALc_2791</name>
</gene>
<accession>D2UFV7</accession>
<evidence type="ECO:0000313" key="3">
    <source>
        <dbReference type="EMBL" id="CBA17268.1"/>
    </source>
</evidence>
<dbReference type="PATRIC" id="fig|29447.3.peg.2751"/>
<proteinExistence type="predicted"/>
<evidence type="ECO:0000313" key="4">
    <source>
        <dbReference type="Proteomes" id="UP000001890"/>
    </source>
</evidence>
<keyword evidence="3" id="KW-0489">Methyltransferase</keyword>